<evidence type="ECO:0000313" key="1">
    <source>
        <dbReference type="EMBL" id="KYG71832.1"/>
    </source>
</evidence>
<sequence length="577" mass="63906">MPKKQLISRLTSILIATFFLTLCHHNLKSQNRSTDGDFETDFIIGCGPFPISIQNKFSGTIGSAQYIFDNTIDPSTCPNYKTDPSCFNGTLTANNSFTYNTPGTYYAIQILGTATVPRVDYIRIDVLDYSNPPAVTVNNCQGNSFELIFDKNSDPYDFYSINFQDGPGNTIDIQNWNGDTPYSYTFSNPGSYNLSIRGHFNNGTSSSCVSPPYVVSAFQTLPTPEITSLEVLDGSKINLTYNRLAKGLKYELLANDGTGLRSVAQINPNTYNEEFTFEDPGFNFSQSPYAFQLLVTDDCGSSNQTSKTAYSIASRLTNENISDQFTYDIQWSTFQENFTEINLISGTSLLNSYNTHQSSTTISLDNCNSIVEVKFQRTDDGIVSTGILMKPFESTSILLPSPPPNVASIRGSLVELTLPPTHFPLGEYIVYRKDTGPDFQEVFRTASANYTDTTIPSGTSEVCYRIAYMDECGNQSEVSTESCLVLSTSLGVPNAFSPNGDQINDEFKISEGIYANFKMAIFNRWGTLIYYSTDPAKGWNGDYEGQPARSGTYLYQISFQNADNLLITKSGSFVLIR</sequence>
<evidence type="ECO:0008006" key="3">
    <source>
        <dbReference type="Google" id="ProtNLM"/>
    </source>
</evidence>
<dbReference type="InterPro" id="IPR026341">
    <property type="entry name" value="T9SS_type_B"/>
</dbReference>
<keyword evidence="2" id="KW-1185">Reference proteome</keyword>
<evidence type="ECO:0000313" key="2">
    <source>
        <dbReference type="Proteomes" id="UP000075606"/>
    </source>
</evidence>
<reference evidence="1 2" key="1">
    <citation type="submission" date="2016-01" db="EMBL/GenBank/DDBJ databases">
        <title>Genome sequencing of Roseivirga spongicola UST030701-084.</title>
        <authorList>
            <person name="Selvaratnam C."/>
            <person name="Thevarajoo S."/>
            <person name="Goh K.M."/>
            <person name="Ee R."/>
            <person name="Chan K.-G."/>
            <person name="Chong C.S."/>
        </authorList>
    </citation>
    <scope>NUCLEOTIDE SEQUENCE [LARGE SCALE GENOMIC DNA]</scope>
    <source>
        <strain evidence="1 2">UST030701-084</strain>
    </source>
</reference>
<dbReference type="EMBL" id="LRPC01000031">
    <property type="protein sequence ID" value="KYG71832.1"/>
    <property type="molecule type" value="Genomic_DNA"/>
</dbReference>
<dbReference type="NCBIfam" id="TIGR04131">
    <property type="entry name" value="Bac_Flav_CTERM"/>
    <property type="match status" value="1"/>
</dbReference>
<dbReference type="OrthoDB" id="631648at2"/>
<dbReference type="Pfam" id="PF13585">
    <property type="entry name" value="CHU_C"/>
    <property type="match status" value="1"/>
</dbReference>
<dbReference type="Proteomes" id="UP000075606">
    <property type="component" value="Unassembled WGS sequence"/>
</dbReference>
<comment type="caution">
    <text evidence="1">The sequence shown here is derived from an EMBL/GenBank/DDBJ whole genome shotgun (WGS) entry which is preliminary data.</text>
</comment>
<protein>
    <recommendedName>
        <fullName evidence="3">PKD domain-containing protein</fullName>
    </recommendedName>
</protein>
<gene>
    <name evidence="1" type="ORF">AWW68_17605</name>
</gene>
<dbReference type="AlphaFoldDB" id="A0A150WZV1"/>
<name>A0A150WZV1_9BACT</name>
<accession>A0A150WZV1</accession>
<proteinExistence type="predicted"/>
<dbReference type="STRING" id="333140.AWW68_17605"/>
<organism evidence="1 2">
    <name type="scientific">Roseivirga spongicola</name>
    <dbReference type="NCBI Taxonomy" id="333140"/>
    <lineage>
        <taxon>Bacteria</taxon>
        <taxon>Pseudomonadati</taxon>
        <taxon>Bacteroidota</taxon>
        <taxon>Cytophagia</taxon>
        <taxon>Cytophagales</taxon>
        <taxon>Roseivirgaceae</taxon>
        <taxon>Roseivirga</taxon>
    </lineage>
</organism>
<dbReference type="RefSeq" id="WP_068224861.1">
    <property type="nucleotide sequence ID" value="NZ_CP139724.1"/>
</dbReference>